<gene>
    <name evidence="1" type="ORF">AAQM_0210</name>
</gene>
<dbReference type="KEGG" id="aaqi:AAQM_0210"/>
<dbReference type="Gene3D" id="3.10.129.10">
    <property type="entry name" value="Hotdog Thioesterase"/>
    <property type="match status" value="1"/>
</dbReference>
<keyword evidence="2" id="KW-1185">Reference proteome</keyword>
<dbReference type="Proteomes" id="UP000502065">
    <property type="component" value="Chromosome"/>
</dbReference>
<name>A0AAE7B2S9_9BACT</name>
<evidence type="ECO:0000313" key="2">
    <source>
        <dbReference type="Proteomes" id="UP000502065"/>
    </source>
</evidence>
<sequence length="120" mass="13594">MKLPHQEPIRFVKELLEIDAEYAFVSCIFPHPPTLAMVCEAAAQSSAAFAQDDKNITMGFLVSLKDIELLNNLVYDNYIIKIKREMVFGSMSEFRFELLNNSTIYATGNLVIALQDENSK</sequence>
<accession>A0AAE7B2S9</accession>
<dbReference type="InterPro" id="IPR029069">
    <property type="entry name" value="HotDog_dom_sf"/>
</dbReference>
<proteinExistence type="predicted"/>
<protein>
    <submittedName>
        <fullName evidence="1">Uncharacterized protein</fullName>
    </submittedName>
</protein>
<dbReference type="RefSeq" id="WP_129094064.1">
    <property type="nucleotide sequence ID" value="NZ_CBCSAE010000003.1"/>
</dbReference>
<dbReference type="SUPFAM" id="SSF54637">
    <property type="entry name" value="Thioesterase/thiol ester dehydrase-isomerase"/>
    <property type="match status" value="1"/>
</dbReference>
<dbReference type="EMBL" id="CP030944">
    <property type="protein sequence ID" value="QKE24990.1"/>
    <property type="molecule type" value="Genomic_DNA"/>
</dbReference>
<dbReference type="AlphaFoldDB" id="A0AAE7B2S9"/>
<reference evidence="1 2" key="1">
    <citation type="submission" date="2018-07" db="EMBL/GenBank/DDBJ databases">
        <title>Identification of phenol metabolism pathways in Arcobacter.</title>
        <authorList>
            <person name="Miller W.G."/>
            <person name="Yee E."/>
            <person name="Bono J.L."/>
        </authorList>
    </citation>
    <scope>NUCLEOTIDE SEQUENCE [LARGE SCALE GENOMIC DNA]</scope>
    <source>
        <strain evidence="1 2">W63</strain>
    </source>
</reference>
<evidence type="ECO:0000313" key="1">
    <source>
        <dbReference type="EMBL" id="QKE24990.1"/>
    </source>
</evidence>
<organism evidence="1 2">
    <name type="scientific">Arcobacter aquimarinus</name>
    <dbReference type="NCBI Taxonomy" id="1315211"/>
    <lineage>
        <taxon>Bacteria</taxon>
        <taxon>Pseudomonadati</taxon>
        <taxon>Campylobacterota</taxon>
        <taxon>Epsilonproteobacteria</taxon>
        <taxon>Campylobacterales</taxon>
        <taxon>Arcobacteraceae</taxon>
        <taxon>Arcobacter</taxon>
    </lineage>
</organism>